<keyword evidence="3" id="KW-1133">Transmembrane helix</keyword>
<accession>A0A9J6PIW5</accession>
<dbReference type="EMBL" id="JAMZFT010000004">
    <property type="protein sequence ID" value="MCP1337752.1"/>
    <property type="molecule type" value="Genomic_DNA"/>
</dbReference>
<feature type="domain" description="3-hydroxyacyl-CoA dehydrogenase NAD binding" evidence="5">
    <location>
        <begin position="16"/>
        <end position="190"/>
    </location>
</feature>
<dbReference type="Gene3D" id="1.10.1040.10">
    <property type="entry name" value="N-(1-d-carboxylethyl)-l-norvaline Dehydrogenase, domain 2"/>
    <property type="match status" value="1"/>
</dbReference>
<dbReference type="InterPro" id="IPR036291">
    <property type="entry name" value="NAD(P)-bd_dom_sf"/>
</dbReference>
<dbReference type="Pfam" id="PF00725">
    <property type="entry name" value="3HCDH"/>
    <property type="match status" value="1"/>
</dbReference>
<feature type="domain" description="3-hydroxyacyl-CoA dehydrogenase C-terminal" evidence="4">
    <location>
        <begin position="194"/>
        <end position="264"/>
    </location>
</feature>
<feature type="site" description="Important for catalytic activity" evidence="2">
    <location>
        <position position="147"/>
    </location>
</feature>
<dbReference type="SUPFAM" id="SSF48179">
    <property type="entry name" value="6-phosphogluconate dehydrogenase C-terminal domain-like"/>
    <property type="match status" value="1"/>
</dbReference>
<organism evidence="6 7">
    <name type="scientific">Futiania mangrovi</name>
    <dbReference type="NCBI Taxonomy" id="2959716"/>
    <lineage>
        <taxon>Bacteria</taxon>
        <taxon>Pseudomonadati</taxon>
        <taxon>Pseudomonadota</taxon>
        <taxon>Alphaproteobacteria</taxon>
        <taxon>Futianiales</taxon>
        <taxon>Futianiaceae</taxon>
        <taxon>Futiania</taxon>
    </lineage>
</organism>
<evidence type="ECO:0000259" key="5">
    <source>
        <dbReference type="Pfam" id="PF02737"/>
    </source>
</evidence>
<dbReference type="InterPro" id="IPR013328">
    <property type="entry name" value="6PGD_dom2"/>
</dbReference>
<dbReference type="SUPFAM" id="SSF51735">
    <property type="entry name" value="NAD(P)-binding Rossmann-fold domains"/>
    <property type="match status" value="1"/>
</dbReference>
<dbReference type="GO" id="GO:0016616">
    <property type="term" value="F:oxidoreductase activity, acting on the CH-OH group of donors, NAD or NADP as acceptor"/>
    <property type="evidence" value="ECO:0007669"/>
    <property type="project" value="InterPro"/>
</dbReference>
<protein>
    <submittedName>
        <fullName evidence="6">3-hydroxyacyl-CoA dehydrogenase NAD-binding domain-containing protein</fullName>
    </submittedName>
</protein>
<keyword evidence="3" id="KW-0812">Transmembrane</keyword>
<sequence>MADRNETYRGADAAVVGIVGTGLIGAAWTAYFLSRGLAVRAWDPAPGWEGRLEGFLGPAMADLAAVDPEAITGTERLALCCTLEEAAGGADYIQENAPEKLPLKQDLLARIDAAAPADVVIGSSTSSLRATDMQAMCANPARVLVAHPFNPPHLLPLVELVRGEKTDEAAQAAAAAFFEAVGKAPIRVRKEATGHVANRMTAALWREAVNIVAEGIASVEDVDKAIRYGPGLRWAIDGPHMLYHLGGGAGGIAQYLEHFGPSQERRWKELGDPKLTDAVKKALVEGVAAEARGRSIDALARRRDDALIDLLRALAKYEG</sequence>
<comment type="caution">
    <text evidence="6">The sequence shown here is derived from an EMBL/GenBank/DDBJ whole genome shotgun (WGS) entry which is preliminary data.</text>
</comment>
<keyword evidence="3" id="KW-0472">Membrane</keyword>
<dbReference type="PANTHER" id="PTHR48075:SF5">
    <property type="entry name" value="3-HYDROXYBUTYRYL-COA DEHYDROGENASE"/>
    <property type="match status" value="1"/>
</dbReference>
<dbReference type="Pfam" id="PF02737">
    <property type="entry name" value="3HCDH_N"/>
    <property type="match status" value="1"/>
</dbReference>
<reference evidence="6" key="1">
    <citation type="submission" date="2022-06" db="EMBL/GenBank/DDBJ databases">
        <title>Isolation and Genomics of Futiania mangrovii gen. nov., sp. nov., a Rare and Metabolically-versatile member in the Class Alphaproteobacteria.</title>
        <authorList>
            <person name="Liu L."/>
            <person name="Huang W.-C."/>
            <person name="Pan J."/>
            <person name="Li J."/>
            <person name="Huang Y."/>
            <person name="Du H."/>
            <person name="Liu Y."/>
            <person name="Li M."/>
        </authorList>
    </citation>
    <scope>NUCLEOTIDE SEQUENCE</scope>
    <source>
        <strain evidence="6">FT118</strain>
    </source>
</reference>
<gene>
    <name evidence="6" type="ORF">NJQ99_15120</name>
</gene>
<dbReference type="PIRSF" id="PIRSF000105">
    <property type="entry name" value="HCDH"/>
    <property type="match status" value="1"/>
</dbReference>
<keyword evidence="7" id="KW-1185">Reference proteome</keyword>
<evidence type="ECO:0000256" key="2">
    <source>
        <dbReference type="PIRSR" id="PIRSR000105-1"/>
    </source>
</evidence>
<evidence type="ECO:0000313" key="7">
    <source>
        <dbReference type="Proteomes" id="UP001055804"/>
    </source>
</evidence>
<dbReference type="InterPro" id="IPR006176">
    <property type="entry name" value="3-OHacyl-CoA_DH_NAD-bd"/>
</dbReference>
<dbReference type="GO" id="GO:0006631">
    <property type="term" value="P:fatty acid metabolic process"/>
    <property type="evidence" value="ECO:0007669"/>
    <property type="project" value="InterPro"/>
</dbReference>
<keyword evidence="1" id="KW-0560">Oxidoreductase</keyword>
<dbReference type="InterPro" id="IPR006108">
    <property type="entry name" value="3HC_DH_C"/>
</dbReference>
<dbReference type="InterPro" id="IPR022694">
    <property type="entry name" value="3-OHacyl-CoA_DH"/>
</dbReference>
<dbReference type="Gene3D" id="3.40.50.720">
    <property type="entry name" value="NAD(P)-binding Rossmann-like Domain"/>
    <property type="match status" value="1"/>
</dbReference>
<feature type="transmembrane region" description="Helical" evidence="3">
    <location>
        <begin position="13"/>
        <end position="33"/>
    </location>
</feature>
<dbReference type="GO" id="GO:0070403">
    <property type="term" value="F:NAD+ binding"/>
    <property type="evidence" value="ECO:0007669"/>
    <property type="project" value="InterPro"/>
</dbReference>
<proteinExistence type="predicted"/>
<evidence type="ECO:0000256" key="1">
    <source>
        <dbReference type="ARBA" id="ARBA00023002"/>
    </source>
</evidence>
<dbReference type="InterPro" id="IPR008927">
    <property type="entry name" value="6-PGluconate_DH-like_C_sf"/>
</dbReference>
<dbReference type="PANTHER" id="PTHR48075">
    <property type="entry name" value="3-HYDROXYACYL-COA DEHYDROGENASE FAMILY PROTEIN"/>
    <property type="match status" value="1"/>
</dbReference>
<evidence type="ECO:0000256" key="3">
    <source>
        <dbReference type="SAM" id="Phobius"/>
    </source>
</evidence>
<evidence type="ECO:0000313" key="6">
    <source>
        <dbReference type="EMBL" id="MCP1337752.1"/>
    </source>
</evidence>
<dbReference type="AlphaFoldDB" id="A0A9J6PIW5"/>
<name>A0A9J6PIW5_9PROT</name>
<dbReference type="Proteomes" id="UP001055804">
    <property type="component" value="Unassembled WGS sequence"/>
</dbReference>
<dbReference type="RefSeq" id="WP_269333717.1">
    <property type="nucleotide sequence ID" value="NZ_JAMZFT010000004.1"/>
</dbReference>
<evidence type="ECO:0000259" key="4">
    <source>
        <dbReference type="Pfam" id="PF00725"/>
    </source>
</evidence>